<dbReference type="GO" id="GO:0005634">
    <property type="term" value="C:nucleus"/>
    <property type="evidence" value="ECO:0007669"/>
    <property type="project" value="UniProtKB-SubCell"/>
</dbReference>
<accession>W6MLF5</accession>
<dbReference type="RefSeq" id="XP_022457649.1">
    <property type="nucleotide sequence ID" value="XM_022603805.1"/>
</dbReference>
<dbReference type="Pfam" id="PF00172">
    <property type="entry name" value="Zn_clus"/>
    <property type="match status" value="1"/>
</dbReference>
<proteinExistence type="predicted"/>
<dbReference type="GeneID" id="34519037"/>
<name>W6MLF5_9ASCO</name>
<sequence length="570" mass="65420">MPNARAKLRSKIGCMPCRKKKKKCDEAHPLCNRCSRTHTVCVWPTADEQMDRRFRKKRAALAAEANRDIVIKVDQTLQQLPETITIQNVIRPVSEDTKLMEVKEEDDWSLYQIKDQKRPNTIEIQNSGMLTPVEFYQDYNPYEGLHSSSDEESNEVDPMKMSLSFSPIKTYKDWLPGLDLEYFEAKALFHFLHDYAFIILPPYSDQRFCLHNTLVPMASEHKPLLDIFMACGAHYASHYDKSFKPIRQMFSERYVNGLKSLMASGDVKGDEEWLFGGVQLMIGLDKLKGTSTTTIVKHIQFGASLVRQQLLKKKLTLGMGRTPPHETVEGRSLLESFVYHYTVAILFCSDEMLKLLPHSHVASELIRILETPLFESEIPWANNPLMGCAIEIFALAIKIQWLFRTMEPTPEQISTGTALLFELESWEMFEDNTHKSPYFQYAINYAYLVKHAMHILLIKTLRPQVHETDPEIQQDVMAVIARSSTIQAGDSSGSTGNLMFWPLAISGLAAVTEEQRKFFRQRIWSMGEQAHGEAKIDSVMVLYEYAWSIERNYPGLNTLHNRQVMADCSI</sequence>
<reference evidence="4" key="1">
    <citation type="submission" date="2013-12" db="EMBL/GenBank/DDBJ databases">
        <authorList>
            <person name="Genoscope - CEA"/>
        </authorList>
    </citation>
    <scope>NUCLEOTIDE SEQUENCE</scope>
    <source>
        <strain evidence="4">CBS 1993</strain>
    </source>
</reference>
<organism evidence="4 5">
    <name type="scientific">Kuraishia capsulata CBS 1993</name>
    <dbReference type="NCBI Taxonomy" id="1382522"/>
    <lineage>
        <taxon>Eukaryota</taxon>
        <taxon>Fungi</taxon>
        <taxon>Dikarya</taxon>
        <taxon>Ascomycota</taxon>
        <taxon>Saccharomycotina</taxon>
        <taxon>Pichiomycetes</taxon>
        <taxon>Pichiales</taxon>
        <taxon>Pichiaceae</taxon>
        <taxon>Kuraishia</taxon>
    </lineage>
</organism>
<dbReference type="GO" id="GO:0008270">
    <property type="term" value="F:zinc ion binding"/>
    <property type="evidence" value="ECO:0007669"/>
    <property type="project" value="InterPro"/>
</dbReference>
<evidence type="ECO:0000259" key="3">
    <source>
        <dbReference type="PROSITE" id="PS50048"/>
    </source>
</evidence>
<keyword evidence="2" id="KW-0539">Nucleus</keyword>
<dbReference type="InterPro" id="IPR036864">
    <property type="entry name" value="Zn2-C6_fun-type_DNA-bd_sf"/>
</dbReference>
<comment type="subcellular location">
    <subcellularLocation>
        <location evidence="1">Nucleus</location>
    </subcellularLocation>
</comment>
<evidence type="ECO:0000256" key="1">
    <source>
        <dbReference type="ARBA" id="ARBA00004123"/>
    </source>
</evidence>
<dbReference type="OrthoDB" id="3598904at2759"/>
<dbReference type="PANTHER" id="PTHR37534">
    <property type="entry name" value="TRANSCRIPTIONAL ACTIVATOR PROTEIN UGA3"/>
    <property type="match status" value="1"/>
</dbReference>
<keyword evidence="5" id="KW-1185">Reference proteome</keyword>
<dbReference type="PROSITE" id="PS50048">
    <property type="entry name" value="ZN2_CY6_FUNGAL_2"/>
    <property type="match status" value="1"/>
</dbReference>
<dbReference type="AlphaFoldDB" id="W6MLF5"/>
<dbReference type="SUPFAM" id="SSF57701">
    <property type="entry name" value="Zn2/Cys6 DNA-binding domain"/>
    <property type="match status" value="1"/>
</dbReference>
<dbReference type="GO" id="GO:0000981">
    <property type="term" value="F:DNA-binding transcription factor activity, RNA polymerase II-specific"/>
    <property type="evidence" value="ECO:0007669"/>
    <property type="project" value="InterPro"/>
</dbReference>
<feature type="domain" description="Zn(2)-C6 fungal-type" evidence="3">
    <location>
        <begin position="13"/>
        <end position="43"/>
    </location>
</feature>
<dbReference type="EMBL" id="HG793126">
    <property type="protein sequence ID" value="CDK25637.1"/>
    <property type="molecule type" value="Genomic_DNA"/>
</dbReference>
<dbReference type="STRING" id="1382522.W6MLF5"/>
<dbReference type="CDD" id="cd00067">
    <property type="entry name" value="GAL4"/>
    <property type="match status" value="1"/>
</dbReference>
<evidence type="ECO:0000256" key="2">
    <source>
        <dbReference type="ARBA" id="ARBA00023242"/>
    </source>
</evidence>
<dbReference type="InterPro" id="IPR001138">
    <property type="entry name" value="Zn2Cys6_DnaBD"/>
</dbReference>
<dbReference type="HOGENOM" id="CLU_023417_2_1_1"/>
<dbReference type="Pfam" id="PF11951">
    <property type="entry name" value="Fungal_trans_2"/>
    <property type="match status" value="1"/>
</dbReference>
<dbReference type="Gene3D" id="4.10.240.10">
    <property type="entry name" value="Zn(2)-C6 fungal-type DNA-binding domain"/>
    <property type="match status" value="1"/>
</dbReference>
<dbReference type="SMART" id="SM00066">
    <property type="entry name" value="GAL4"/>
    <property type="match status" value="1"/>
</dbReference>
<protein>
    <recommendedName>
        <fullName evidence="3">Zn(2)-C6 fungal-type domain-containing protein</fullName>
    </recommendedName>
</protein>
<dbReference type="PROSITE" id="PS00463">
    <property type="entry name" value="ZN2_CY6_FUNGAL_1"/>
    <property type="match status" value="1"/>
</dbReference>
<dbReference type="Proteomes" id="UP000019384">
    <property type="component" value="Unassembled WGS sequence"/>
</dbReference>
<reference evidence="4" key="2">
    <citation type="submission" date="2014-02" db="EMBL/GenBank/DDBJ databases">
        <title>Complete DNA sequence of /Kuraishia capsulata/ illustrates novel genomic features among budding yeasts (/Saccharomycotina/).</title>
        <authorList>
            <person name="Morales L."/>
            <person name="Noel B."/>
            <person name="Porcel B."/>
            <person name="Marcet-Houben M."/>
            <person name="Hullo M-F."/>
            <person name="Sacerdot C."/>
            <person name="Tekaia F."/>
            <person name="Leh-Louis V."/>
            <person name="Despons L."/>
            <person name="Khanna V."/>
            <person name="Aury J-M."/>
            <person name="Barbe V."/>
            <person name="Couloux A."/>
            <person name="Labadie K."/>
            <person name="Pelletier E."/>
            <person name="Souciet J-L."/>
            <person name="Boekhout T."/>
            <person name="Gabaldon T."/>
            <person name="Wincker P."/>
            <person name="Dujon B."/>
        </authorList>
    </citation>
    <scope>NUCLEOTIDE SEQUENCE</scope>
    <source>
        <strain evidence="4">CBS 1993</strain>
    </source>
</reference>
<gene>
    <name evidence="4" type="ORF">KUCA_T00001607001</name>
</gene>
<dbReference type="PANTHER" id="PTHR37534:SF46">
    <property type="entry name" value="ZN(II)2CYS6 TRANSCRIPTION FACTOR (EUROFUNG)"/>
    <property type="match status" value="1"/>
</dbReference>
<dbReference type="InterPro" id="IPR021858">
    <property type="entry name" value="Fun_TF"/>
</dbReference>
<evidence type="ECO:0000313" key="4">
    <source>
        <dbReference type="EMBL" id="CDK25637.1"/>
    </source>
</evidence>
<evidence type="ECO:0000313" key="5">
    <source>
        <dbReference type="Proteomes" id="UP000019384"/>
    </source>
</evidence>